<evidence type="ECO:0000256" key="2">
    <source>
        <dbReference type="ARBA" id="ARBA00022737"/>
    </source>
</evidence>
<dbReference type="GO" id="GO:0005886">
    <property type="term" value="C:plasma membrane"/>
    <property type="evidence" value="ECO:0007669"/>
    <property type="project" value="TreeGrafter"/>
</dbReference>
<accession>A0A8C9SED9</accession>
<organism evidence="3 4">
    <name type="scientific">Scleropages formosus</name>
    <name type="common">Asian bonytongue</name>
    <name type="synonym">Osteoglossum formosum</name>
    <dbReference type="NCBI Taxonomy" id="113540"/>
    <lineage>
        <taxon>Eukaryota</taxon>
        <taxon>Metazoa</taxon>
        <taxon>Chordata</taxon>
        <taxon>Craniata</taxon>
        <taxon>Vertebrata</taxon>
        <taxon>Euteleostomi</taxon>
        <taxon>Actinopterygii</taxon>
        <taxon>Neopterygii</taxon>
        <taxon>Teleostei</taxon>
        <taxon>Osteoglossocephala</taxon>
        <taxon>Osteoglossomorpha</taxon>
        <taxon>Osteoglossiformes</taxon>
        <taxon>Osteoglossidae</taxon>
        <taxon>Scleropages</taxon>
    </lineage>
</organism>
<keyword evidence="1" id="KW-0433">Leucine-rich repeat</keyword>
<protein>
    <recommendedName>
        <fullName evidence="5">LRRCT domain-containing protein</fullName>
    </recommendedName>
</protein>
<dbReference type="AlphaFoldDB" id="A0A8C9SED9"/>
<dbReference type="Gene3D" id="3.80.10.10">
    <property type="entry name" value="Ribonuclease Inhibitor"/>
    <property type="match status" value="3"/>
</dbReference>
<dbReference type="SUPFAM" id="SSF52058">
    <property type="entry name" value="L domain-like"/>
    <property type="match status" value="1"/>
</dbReference>
<proteinExistence type="predicted"/>
<dbReference type="PANTHER" id="PTHR24369:SF213">
    <property type="entry name" value="INSULIN LIKE GROWTH FACTOR BINDING PROTEIN ACID LABILE SUBUNIT"/>
    <property type="match status" value="1"/>
</dbReference>
<dbReference type="Pfam" id="PF13855">
    <property type="entry name" value="LRR_8"/>
    <property type="match status" value="3"/>
</dbReference>
<dbReference type="PROSITE" id="PS51450">
    <property type="entry name" value="LRR"/>
    <property type="match status" value="4"/>
</dbReference>
<dbReference type="GeneTree" id="ENSGT00940000161095"/>
<dbReference type="InterPro" id="IPR001611">
    <property type="entry name" value="Leu-rich_rpt"/>
</dbReference>
<evidence type="ECO:0008006" key="5">
    <source>
        <dbReference type="Google" id="ProtNLM"/>
    </source>
</evidence>
<name>A0A8C9SED9_SCLFO</name>
<keyword evidence="4" id="KW-1185">Reference proteome</keyword>
<dbReference type="SMART" id="SM00369">
    <property type="entry name" value="LRR_TYP"/>
    <property type="match status" value="6"/>
</dbReference>
<dbReference type="PRINTS" id="PR00019">
    <property type="entry name" value="LEURICHRPT"/>
</dbReference>
<dbReference type="InterPro" id="IPR050541">
    <property type="entry name" value="LRR_TM_domain-containing"/>
</dbReference>
<reference evidence="3 4" key="1">
    <citation type="submission" date="2019-04" db="EMBL/GenBank/DDBJ databases">
        <authorList>
            <consortium name="Wellcome Sanger Institute Data Sharing"/>
        </authorList>
    </citation>
    <scope>NUCLEOTIDE SEQUENCE [LARGE SCALE GENOMIC DNA]</scope>
</reference>
<reference evidence="3" key="3">
    <citation type="submission" date="2025-09" db="UniProtKB">
        <authorList>
            <consortium name="Ensembl"/>
        </authorList>
    </citation>
    <scope>IDENTIFICATION</scope>
</reference>
<evidence type="ECO:0000313" key="3">
    <source>
        <dbReference type="Ensembl" id="ENSSFOP00015034187.2"/>
    </source>
</evidence>
<dbReference type="InterPro" id="IPR003591">
    <property type="entry name" value="Leu-rich_rpt_typical-subtyp"/>
</dbReference>
<sequence>MLTFCLYISLQTSGVLIVLLILTHAHLNISCPASCMVCSEDAIICHKLSSVIEVPNTTKVLMLTDGLIQLIDNSTLSSLSNITVLGLSGNIISKIMENAFNNLTLLRTLQLDHNHITSFSILNSTFTQLQNLEILQLGNNAIQDINGIWFKGLQSLLVLHLEGNLISRLTSDTFQSANLENLETLDLSDNLIESLAKGSFYRLPRLRNLDLSRNNLRSAPDAFSYLSWLSALNLDLNEWNCTCELHELSTFLSSYIQAPDKVLYNGRQMVCLSTANPAVQTVLQLTEANCVPPNQNITVLVKAENSISAKHYARDISLAACFFFFGKHWRGWNCDEEQEEIQNRGSPRCSFSGNSDVQILTITHPEHETKLMFPNSKEQAKPRANLGDRGLGNARVSRPERHFSCHQCSSLGSAPVSMKSGSEADVSRAIFLDIPSQRELYTRSRLTAMEENRRTTAQPQLKASAGNSTMFFLLQQSNIVSLK</sequence>
<dbReference type="SMART" id="SM00365">
    <property type="entry name" value="LRR_SD22"/>
    <property type="match status" value="4"/>
</dbReference>
<dbReference type="OrthoDB" id="676979at2759"/>
<dbReference type="Proteomes" id="UP000694397">
    <property type="component" value="Chromosome 3"/>
</dbReference>
<reference evidence="3" key="2">
    <citation type="submission" date="2025-08" db="UniProtKB">
        <authorList>
            <consortium name="Ensembl"/>
        </authorList>
    </citation>
    <scope>IDENTIFICATION</scope>
</reference>
<evidence type="ECO:0000313" key="4">
    <source>
        <dbReference type="Proteomes" id="UP000694397"/>
    </source>
</evidence>
<evidence type="ECO:0000256" key="1">
    <source>
        <dbReference type="ARBA" id="ARBA00022614"/>
    </source>
</evidence>
<dbReference type="Ensembl" id="ENSSFOT00015034565.2">
    <property type="protein sequence ID" value="ENSSFOP00015034187.2"/>
    <property type="gene ID" value="ENSSFOG00015021797.2"/>
</dbReference>
<dbReference type="InterPro" id="IPR032675">
    <property type="entry name" value="LRR_dom_sf"/>
</dbReference>
<dbReference type="PANTHER" id="PTHR24369">
    <property type="entry name" value="ANTIGEN BSP, PUTATIVE-RELATED"/>
    <property type="match status" value="1"/>
</dbReference>
<keyword evidence="2" id="KW-0677">Repeat</keyword>